<reference evidence="7 8" key="1">
    <citation type="submission" date="2019-03" db="EMBL/GenBank/DDBJ databases">
        <title>Genomic Encyclopedia of Type Strains, Phase III (KMG-III): the genomes of soil and plant-associated and newly described type strains.</title>
        <authorList>
            <person name="Whitman W."/>
        </authorList>
    </citation>
    <scope>NUCLEOTIDE SEQUENCE [LARGE SCALE GENOMIC DNA]</scope>
    <source>
        <strain evidence="7 8">CGMCC 1.7660</strain>
    </source>
</reference>
<protein>
    <submittedName>
        <fullName evidence="7">Beta-barrel assembly machine subunit BamE</fullName>
    </submittedName>
</protein>
<comment type="caution">
    <text evidence="7">The sequence shown here is derived from an EMBL/GenBank/DDBJ whole genome shotgun (WGS) entry which is preliminary data.</text>
</comment>
<evidence type="ECO:0000256" key="4">
    <source>
        <dbReference type="SAM" id="MobiDB-lite"/>
    </source>
</evidence>
<dbReference type="PANTHER" id="PTHR37482:SF1">
    <property type="entry name" value="OUTER MEMBRANE PROTEIN ASSEMBLY FACTOR BAME"/>
    <property type="match status" value="1"/>
</dbReference>
<sequence>MGNQGRHAWLAAVAFALALGACAPKIVQHGNVPDEDQVVQIQPGQDNMARVQQLLGSPSTRGTFGEEVWYYVSKRTHQTAFFEPEVVDQGVLAISFDQEGIVNDLKIYDRNDGRLVAMVDRETPTHGNQLTIIQQLLGNFGRFDPDSSSAPKAPGGTGPSLPGASN</sequence>
<dbReference type="PROSITE" id="PS51257">
    <property type="entry name" value="PROKAR_LIPOPROTEIN"/>
    <property type="match status" value="1"/>
</dbReference>
<evidence type="ECO:0000313" key="8">
    <source>
        <dbReference type="Proteomes" id="UP000295783"/>
    </source>
</evidence>
<name>A0A4R6WK82_9PROT</name>
<keyword evidence="1 5" id="KW-0732">Signal</keyword>
<dbReference type="PANTHER" id="PTHR37482">
    <property type="entry name" value="OUTER MEMBRANE PROTEIN ASSEMBLY FACTOR BAME"/>
    <property type="match status" value="1"/>
</dbReference>
<dbReference type="GO" id="GO:0030674">
    <property type="term" value="F:protein-macromolecule adaptor activity"/>
    <property type="evidence" value="ECO:0007669"/>
    <property type="project" value="TreeGrafter"/>
</dbReference>
<feature type="signal peptide" evidence="5">
    <location>
        <begin position="1"/>
        <end position="23"/>
    </location>
</feature>
<dbReference type="EMBL" id="SNYW01000010">
    <property type="protein sequence ID" value="TDQ80936.1"/>
    <property type="molecule type" value="Genomic_DNA"/>
</dbReference>
<organism evidence="7 8">
    <name type="scientific">Dongia mobilis</name>
    <dbReference type="NCBI Taxonomy" id="578943"/>
    <lineage>
        <taxon>Bacteria</taxon>
        <taxon>Pseudomonadati</taxon>
        <taxon>Pseudomonadota</taxon>
        <taxon>Alphaproteobacteria</taxon>
        <taxon>Rhodospirillales</taxon>
        <taxon>Dongiaceae</taxon>
        <taxon>Dongia</taxon>
    </lineage>
</organism>
<evidence type="ECO:0000259" key="6">
    <source>
        <dbReference type="Pfam" id="PF04355"/>
    </source>
</evidence>
<dbReference type="GO" id="GO:1990063">
    <property type="term" value="C:Bam protein complex"/>
    <property type="evidence" value="ECO:0007669"/>
    <property type="project" value="TreeGrafter"/>
</dbReference>
<evidence type="ECO:0000256" key="1">
    <source>
        <dbReference type="ARBA" id="ARBA00022729"/>
    </source>
</evidence>
<keyword evidence="8" id="KW-1185">Reference proteome</keyword>
<keyword evidence="3" id="KW-0998">Cell outer membrane</keyword>
<feature type="chain" id="PRO_5020909550" evidence="5">
    <location>
        <begin position="24"/>
        <end position="166"/>
    </location>
</feature>
<proteinExistence type="predicted"/>
<dbReference type="InterPro" id="IPR007450">
    <property type="entry name" value="BamE_dom"/>
</dbReference>
<keyword evidence="2" id="KW-0472">Membrane</keyword>
<evidence type="ECO:0000313" key="7">
    <source>
        <dbReference type="EMBL" id="TDQ80936.1"/>
    </source>
</evidence>
<dbReference type="InterPro" id="IPR037873">
    <property type="entry name" value="BamE-like"/>
</dbReference>
<dbReference type="GO" id="GO:0043165">
    <property type="term" value="P:Gram-negative-bacterium-type cell outer membrane assembly"/>
    <property type="evidence" value="ECO:0007669"/>
    <property type="project" value="TreeGrafter"/>
</dbReference>
<gene>
    <name evidence="7" type="ORF">A8950_2806</name>
</gene>
<evidence type="ECO:0000256" key="2">
    <source>
        <dbReference type="ARBA" id="ARBA00023136"/>
    </source>
</evidence>
<dbReference type="GO" id="GO:0051205">
    <property type="term" value="P:protein insertion into membrane"/>
    <property type="evidence" value="ECO:0007669"/>
    <property type="project" value="TreeGrafter"/>
</dbReference>
<dbReference type="InterPro" id="IPR026592">
    <property type="entry name" value="BamE"/>
</dbReference>
<dbReference type="Gene3D" id="3.30.1450.10">
    <property type="match status" value="1"/>
</dbReference>
<feature type="domain" description="Outer membrane protein assembly factor BamE" evidence="6">
    <location>
        <begin position="30"/>
        <end position="103"/>
    </location>
</feature>
<dbReference type="AlphaFoldDB" id="A0A4R6WK82"/>
<feature type="region of interest" description="Disordered" evidence="4">
    <location>
        <begin position="143"/>
        <end position="166"/>
    </location>
</feature>
<evidence type="ECO:0000256" key="5">
    <source>
        <dbReference type="SAM" id="SignalP"/>
    </source>
</evidence>
<dbReference type="Pfam" id="PF04355">
    <property type="entry name" value="BamE"/>
    <property type="match status" value="1"/>
</dbReference>
<accession>A0A4R6WK82</accession>
<dbReference type="Proteomes" id="UP000295783">
    <property type="component" value="Unassembled WGS sequence"/>
</dbReference>
<evidence type="ECO:0000256" key="3">
    <source>
        <dbReference type="ARBA" id="ARBA00023237"/>
    </source>
</evidence>